<protein>
    <submittedName>
        <fullName evidence="1">Uncharacterized protein</fullName>
    </submittedName>
</protein>
<gene>
    <name evidence="1" type="ORF">QNI29_10605</name>
</gene>
<proteinExistence type="predicted"/>
<keyword evidence="2" id="KW-1185">Reference proteome</keyword>
<evidence type="ECO:0000313" key="2">
    <source>
        <dbReference type="Proteomes" id="UP001236652"/>
    </source>
</evidence>
<sequence>MKGTAVLQTQTEKVIVLEDIKKETFDQWKQQGGYEKECNQTGNIELMVPVQFTSDIDWSFGY</sequence>
<organism evidence="1 2">
    <name type="scientific">Pontibacillus chungwhensis</name>
    <dbReference type="NCBI Taxonomy" id="265426"/>
    <lineage>
        <taxon>Bacteria</taxon>
        <taxon>Bacillati</taxon>
        <taxon>Bacillota</taxon>
        <taxon>Bacilli</taxon>
        <taxon>Bacillales</taxon>
        <taxon>Bacillaceae</taxon>
        <taxon>Pontibacillus</taxon>
    </lineage>
</organism>
<dbReference type="RefSeq" id="WP_231416453.1">
    <property type="nucleotide sequence ID" value="NZ_CP126446.1"/>
</dbReference>
<reference evidence="1 2" key="1">
    <citation type="submission" date="2023-05" db="EMBL/GenBank/DDBJ databases">
        <title>Comparative genomics reveals the evidence of polycyclic aromatic hydrocarbons degradation in moderately halophilic genus Pontibacillus.</title>
        <authorList>
            <person name="Yang H."/>
            <person name="Qian Z."/>
        </authorList>
    </citation>
    <scope>NUCLEOTIDE SEQUENCE [LARGE SCALE GENOMIC DNA]</scope>
    <source>
        <strain evidence="2">HN14</strain>
    </source>
</reference>
<accession>A0ABY8V3S6</accession>
<name>A0ABY8V3S6_9BACI</name>
<dbReference type="Proteomes" id="UP001236652">
    <property type="component" value="Chromosome"/>
</dbReference>
<evidence type="ECO:0000313" key="1">
    <source>
        <dbReference type="EMBL" id="WIG00079.1"/>
    </source>
</evidence>
<dbReference type="EMBL" id="CP126446">
    <property type="protein sequence ID" value="WIG00079.1"/>
    <property type="molecule type" value="Genomic_DNA"/>
</dbReference>